<evidence type="ECO:0000256" key="1">
    <source>
        <dbReference type="ARBA" id="ARBA00023015"/>
    </source>
</evidence>
<dbReference type="Pfam" id="PF00356">
    <property type="entry name" value="LacI"/>
    <property type="match status" value="1"/>
</dbReference>
<evidence type="ECO:0000259" key="4">
    <source>
        <dbReference type="PROSITE" id="PS50932"/>
    </source>
</evidence>
<dbReference type="InterPro" id="IPR010982">
    <property type="entry name" value="Lambda_DNA-bd_dom_sf"/>
</dbReference>
<keyword evidence="6" id="KW-1185">Reference proteome</keyword>
<feature type="domain" description="HTH lacI-type" evidence="4">
    <location>
        <begin position="4"/>
        <end position="58"/>
    </location>
</feature>
<dbReference type="PRINTS" id="PR00036">
    <property type="entry name" value="HTHLACI"/>
</dbReference>
<evidence type="ECO:0000256" key="2">
    <source>
        <dbReference type="ARBA" id="ARBA00023125"/>
    </source>
</evidence>
<dbReference type="Pfam" id="PF00532">
    <property type="entry name" value="Peripla_BP_1"/>
    <property type="match status" value="1"/>
</dbReference>
<name>A0ABW2F6F8_9BACL</name>
<reference evidence="6" key="1">
    <citation type="journal article" date="2019" name="Int. J. Syst. Evol. Microbiol.">
        <title>The Global Catalogue of Microorganisms (GCM) 10K type strain sequencing project: providing services to taxonomists for standard genome sequencing and annotation.</title>
        <authorList>
            <consortium name="The Broad Institute Genomics Platform"/>
            <consortium name="The Broad Institute Genome Sequencing Center for Infectious Disease"/>
            <person name="Wu L."/>
            <person name="Ma J."/>
        </authorList>
    </citation>
    <scope>NUCLEOTIDE SEQUENCE [LARGE SCALE GENOMIC DNA]</scope>
    <source>
        <strain evidence="6">KCTC 12907</strain>
    </source>
</reference>
<dbReference type="Proteomes" id="UP001596378">
    <property type="component" value="Unassembled WGS sequence"/>
</dbReference>
<gene>
    <name evidence="5" type="ORF">ACFQMJ_09655</name>
</gene>
<sequence length="340" mass="36052">MKATTIYDVAKEAGVSIATVSNAINGKGNVSKKKRDEIFKVMERLQYQPSVIASALMGKKTYTLGLLIPDVSNPFFSEIARSVEDLAHSAGYSVIVCSTDNKDERVDKYLRLLEQKSVDGILIGTGTENGETLTQLAQKSIPIVMIAREAAGVSAHSVLTDDFKGGGLAAEHLLALGHSRMAILAEKLEVSSSVERVRGFRFALFEAGTELGSDSIVSCDSSIKAGKKAAAALLAREERPSAIFCCNDLLAIGALQAAKEAGVKVPEQLSIIGFDDTILSTVTNPALTTIAQPMDQMVKLAFGLLVDGQENGAPDASIRQRIVMPPSLIVRESTGKLASG</sequence>
<proteinExistence type="predicted"/>
<dbReference type="SUPFAM" id="SSF53822">
    <property type="entry name" value="Periplasmic binding protein-like I"/>
    <property type="match status" value="1"/>
</dbReference>
<dbReference type="PANTHER" id="PTHR30146">
    <property type="entry name" value="LACI-RELATED TRANSCRIPTIONAL REPRESSOR"/>
    <property type="match status" value="1"/>
</dbReference>
<protein>
    <submittedName>
        <fullName evidence="5">LacI family DNA-binding transcriptional regulator</fullName>
    </submittedName>
</protein>
<dbReference type="GO" id="GO:0003677">
    <property type="term" value="F:DNA binding"/>
    <property type="evidence" value="ECO:0007669"/>
    <property type="project" value="UniProtKB-KW"/>
</dbReference>
<dbReference type="InterPro" id="IPR028082">
    <property type="entry name" value="Peripla_BP_I"/>
</dbReference>
<keyword evidence="2 5" id="KW-0238">DNA-binding</keyword>
<dbReference type="Gene3D" id="1.10.260.40">
    <property type="entry name" value="lambda repressor-like DNA-binding domains"/>
    <property type="match status" value="1"/>
</dbReference>
<dbReference type="CDD" id="cd01392">
    <property type="entry name" value="HTH_LacI"/>
    <property type="match status" value="1"/>
</dbReference>
<evidence type="ECO:0000256" key="3">
    <source>
        <dbReference type="ARBA" id="ARBA00023163"/>
    </source>
</evidence>
<dbReference type="EMBL" id="JBHTAI010000005">
    <property type="protein sequence ID" value="MFC7148790.1"/>
    <property type="molecule type" value="Genomic_DNA"/>
</dbReference>
<dbReference type="PROSITE" id="PS50932">
    <property type="entry name" value="HTH_LACI_2"/>
    <property type="match status" value="1"/>
</dbReference>
<dbReference type="PROSITE" id="PS00356">
    <property type="entry name" value="HTH_LACI_1"/>
    <property type="match status" value="1"/>
</dbReference>
<dbReference type="SUPFAM" id="SSF47413">
    <property type="entry name" value="lambda repressor-like DNA-binding domains"/>
    <property type="match status" value="1"/>
</dbReference>
<dbReference type="Gene3D" id="3.40.50.2300">
    <property type="match status" value="2"/>
</dbReference>
<keyword evidence="1" id="KW-0805">Transcription regulation</keyword>
<evidence type="ECO:0000313" key="5">
    <source>
        <dbReference type="EMBL" id="MFC7148790.1"/>
    </source>
</evidence>
<keyword evidence="3" id="KW-0804">Transcription</keyword>
<dbReference type="PANTHER" id="PTHR30146:SF147">
    <property type="entry name" value="HTH-TYPE TRANSCRIPTIONAL REGULATOR DEGA"/>
    <property type="match status" value="1"/>
</dbReference>
<organism evidence="5 6">
    <name type="scientific">Cohnella cellulosilytica</name>
    <dbReference type="NCBI Taxonomy" id="986710"/>
    <lineage>
        <taxon>Bacteria</taxon>
        <taxon>Bacillati</taxon>
        <taxon>Bacillota</taxon>
        <taxon>Bacilli</taxon>
        <taxon>Bacillales</taxon>
        <taxon>Paenibacillaceae</taxon>
        <taxon>Cohnella</taxon>
    </lineage>
</organism>
<comment type="caution">
    <text evidence="5">The sequence shown here is derived from an EMBL/GenBank/DDBJ whole genome shotgun (WGS) entry which is preliminary data.</text>
</comment>
<dbReference type="InterPro" id="IPR001761">
    <property type="entry name" value="Peripla_BP/Lac1_sug-bd_dom"/>
</dbReference>
<dbReference type="CDD" id="cd06267">
    <property type="entry name" value="PBP1_LacI_sugar_binding-like"/>
    <property type="match status" value="1"/>
</dbReference>
<evidence type="ECO:0000313" key="6">
    <source>
        <dbReference type="Proteomes" id="UP001596378"/>
    </source>
</evidence>
<accession>A0ABW2F6F8</accession>
<dbReference type="InterPro" id="IPR000843">
    <property type="entry name" value="HTH_LacI"/>
</dbReference>
<dbReference type="RefSeq" id="WP_378052612.1">
    <property type="nucleotide sequence ID" value="NZ_JBHMDN010000055.1"/>
</dbReference>
<dbReference type="SMART" id="SM00354">
    <property type="entry name" value="HTH_LACI"/>
    <property type="match status" value="1"/>
</dbReference>